<feature type="transmembrane region" description="Helical" evidence="1">
    <location>
        <begin position="86"/>
        <end position="105"/>
    </location>
</feature>
<evidence type="ECO:0000313" key="2">
    <source>
        <dbReference type="EMBL" id="ACO61629.1"/>
    </source>
</evidence>
<reference evidence="2 3" key="1">
    <citation type="journal article" date="2009" name="Science">
        <title>Green evolution and dynamic adaptations revealed by genomes of the marine picoeukaryotes Micromonas.</title>
        <authorList>
            <person name="Worden A.Z."/>
            <person name="Lee J.H."/>
            <person name="Mock T."/>
            <person name="Rouze P."/>
            <person name="Simmons M.P."/>
            <person name="Aerts A.L."/>
            <person name="Allen A.E."/>
            <person name="Cuvelier M.L."/>
            <person name="Derelle E."/>
            <person name="Everett M.V."/>
            <person name="Foulon E."/>
            <person name="Grimwood J."/>
            <person name="Gundlach H."/>
            <person name="Henrissat B."/>
            <person name="Napoli C."/>
            <person name="McDonald S.M."/>
            <person name="Parker M.S."/>
            <person name="Rombauts S."/>
            <person name="Salamov A."/>
            <person name="Von Dassow P."/>
            <person name="Badger J.H."/>
            <person name="Coutinho P.M."/>
            <person name="Demir E."/>
            <person name="Dubchak I."/>
            <person name="Gentemann C."/>
            <person name="Eikrem W."/>
            <person name="Gready J.E."/>
            <person name="John U."/>
            <person name="Lanier W."/>
            <person name="Lindquist E.A."/>
            <person name="Lucas S."/>
            <person name="Mayer K.F."/>
            <person name="Moreau H."/>
            <person name="Not F."/>
            <person name="Otillar R."/>
            <person name="Panaud O."/>
            <person name="Pangilinan J."/>
            <person name="Paulsen I."/>
            <person name="Piegu B."/>
            <person name="Poliakov A."/>
            <person name="Robbens S."/>
            <person name="Schmutz J."/>
            <person name="Toulza E."/>
            <person name="Wyss T."/>
            <person name="Zelensky A."/>
            <person name="Zhou K."/>
            <person name="Armbrust E.V."/>
            <person name="Bhattacharya D."/>
            <person name="Goodenough U.W."/>
            <person name="Van de Peer Y."/>
            <person name="Grigoriev I.V."/>
        </authorList>
    </citation>
    <scope>NUCLEOTIDE SEQUENCE [LARGE SCALE GENOMIC DNA]</scope>
    <source>
        <strain evidence="3">RCC299 / NOUM17</strain>
    </source>
</reference>
<keyword evidence="1" id="KW-1133">Transmembrane helix</keyword>
<sequence length="198" mass="21886">MDAQQLERYANLAPCFFAVIGVVFMAKCKVAWHPILNKTGWKKDGVFACSADSVFLRWASLVSHTFFIIGAVIFGNGILAISNVLGLPLVLGFWCASSSIIQSIMYMAVFKQSPMGTPDIDGPPVPARVVIAAVWIITTANYIVNRATLYRDVDETRLFGLMAVGVFLPAAIGAKHRTKNWRLHYMKDLPARDEAKTY</sequence>
<dbReference type="GeneID" id="8242008"/>
<dbReference type="Proteomes" id="UP000002009">
    <property type="component" value="Chromosome 3"/>
</dbReference>
<protein>
    <submittedName>
        <fullName evidence="2">Uncharacterized protein</fullName>
    </submittedName>
</protein>
<evidence type="ECO:0000256" key="1">
    <source>
        <dbReference type="SAM" id="Phobius"/>
    </source>
</evidence>
<gene>
    <name evidence="2" type="ORF">MICPUN_56666</name>
</gene>
<feature type="transmembrane region" description="Helical" evidence="1">
    <location>
        <begin position="12"/>
        <end position="35"/>
    </location>
</feature>
<keyword evidence="1" id="KW-0472">Membrane</keyword>
<dbReference type="KEGG" id="mis:MICPUN_56666"/>
<feature type="transmembrane region" description="Helical" evidence="1">
    <location>
        <begin position="125"/>
        <end position="144"/>
    </location>
</feature>
<name>C1E0X0_MICCC</name>
<feature type="transmembrane region" description="Helical" evidence="1">
    <location>
        <begin position="156"/>
        <end position="174"/>
    </location>
</feature>
<evidence type="ECO:0000313" key="3">
    <source>
        <dbReference type="Proteomes" id="UP000002009"/>
    </source>
</evidence>
<keyword evidence="3" id="KW-1185">Reference proteome</keyword>
<dbReference type="InParanoid" id="C1E0X0"/>
<feature type="transmembrane region" description="Helical" evidence="1">
    <location>
        <begin position="55"/>
        <end position="74"/>
    </location>
</feature>
<accession>C1E0X0</accession>
<dbReference type="RefSeq" id="XP_002500371.1">
    <property type="nucleotide sequence ID" value="XM_002500325.1"/>
</dbReference>
<organism evidence="2 3">
    <name type="scientific">Micromonas commoda (strain RCC299 / NOUM17 / CCMP2709)</name>
    <name type="common">Picoplanktonic green alga</name>
    <dbReference type="NCBI Taxonomy" id="296587"/>
    <lineage>
        <taxon>Eukaryota</taxon>
        <taxon>Viridiplantae</taxon>
        <taxon>Chlorophyta</taxon>
        <taxon>Mamiellophyceae</taxon>
        <taxon>Mamiellales</taxon>
        <taxon>Mamiellaceae</taxon>
        <taxon>Micromonas</taxon>
    </lineage>
</organism>
<dbReference type="AlphaFoldDB" id="C1E0X0"/>
<keyword evidence="1" id="KW-0812">Transmembrane</keyword>
<proteinExistence type="predicted"/>
<dbReference type="EMBL" id="CP001324">
    <property type="protein sequence ID" value="ACO61629.1"/>
    <property type="molecule type" value="Genomic_DNA"/>
</dbReference>